<evidence type="ECO:0000256" key="2">
    <source>
        <dbReference type="ARBA" id="ARBA00022692"/>
    </source>
</evidence>
<keyword evidence="8" id="KW-1185">Reference proteome</keyword>
<keyword evidence="4 5" id="KW-0472">Membrane</keyword>
<comment type="subcellular location">
    <subcellularLocation>
        <location evidence="1">Membrane</location>
        <topology evidence="1">Multi-pass membrane protein</topology>
    </subcellularLocation>
</comment>
<dbReference type="EMBL" id="FNFB01000017">
    <property type="protein sequence ID" value="SDL17570.1"/>
    <property type="molecule type" value="Genomic_DNA"/>
</dbReference>
<feature type="domain" description="RDD" evidence="6">
    <location>
        <begin position="24"/>
        <end position="110"/>
    </location>
</feature>
<protein>
    <submittedName>
        <fullName evidence="7">RDD family protein</fullName>
    </submittedName>
</protein>
<evidence type="ECO:0000256" key="1">
    <source>
        <dbReference type="ARBA" id="ARBA00004141"/>
    </source>
</evidence>
<organism evidence="7 8">
    <name type="scientific">Nonomuraea maritima</name>
    <dbReference type="NCBI Taxonomy" id="683260"/>
    <lineage>
        <taxon>Bacteria</taxon>
        <taxon>Bacillati</taxon>
        <taxon>Actinomycetota</taxon>
        <taxon>Actinomycetes</taxon>
        <taxon>Streptosporangiales</taxon>
        <taxon>Streptosporangiaceae</taxon>
        <taxon>Nonomuraea</taxon>
    </lineage>
</organism>
<proteinExistence type="predicted"/>
<accession>A0A1G9HX66</accession>
<dbReference type="AlphaFoldDB" id="A0A1G9HX66"/>
<evidence type="ECO:0000256" key="3">
    <source>
        <dbReference type="ARBA" id="ARBA00022989"/>
    </source>
</evidence>
<evidence type="ECO:0000259" key="6">
    <source>
        <dbReference type="Pfam" id="PF06271"/>
    </source>
</evidence>
<keyword evidence="3 5" id="KW-1133">Transmembrane helix</keyword>
<feature type="transmembrane region" description="Helical" evidence="5">
    <location>
        <begin position="50"/>
        <end position="75"/>
    </location>
</feature>
<name>A0A1G9HX66_9ACTN</name>
<dbReference type="RefSeq" id="WP_176903268.1">
    <property type="nucleotide sequence ID" value="NZ_FNFB01000017.1"/>
</dbReference>
<reference evidence="7 8" key="1">
    <citation type="submission" date="2016-10" db="EMBL/GenBank/DDBJ databases">
        <authorList>
            <person name="de Groot N.N."/>
        </authorList>
    </citation>
    <scope>NUCLEOTIDE SEQUENCE [LARGE SCALE GENOMIC DNA]</scope>
    <source>
        <strain evidence="7 8">CGMCC 4.5681</strain>
    </source>
</reference>
<keyword evidence="2 5" id="KW-0812">Transmembrane</keyword>
<dbReference type="Pfam" id="PF06271">
    <property type="entry name" value="RDD"/>
    <property type="match status" value="1"/>
</dbReference>
<dbReference type="STRING" id="683260.SAMN05421874_11726"/>
<evidence type="ECO:0000256" key="5">
    <source>
        <dbReference type="SAM" id="Phobius"/>
    </source>
</evidence>
<dbReference type="Proteomes" id="UP000198683">
    <property type="component" value="Unassembled WGS sequence"/>
</dbReference>
<evidence type="ECO:0000313" key="8">
    <source>
        <dbReference type="Proteomes" id="UP000198683"/>
    </source>
</evidence>
<evidence type="ECO:0000256" key="4">
    <source>
        <dbReference type="ARBA" id="ARBA00023136"/>
    </source>
</evidence>
<evidence type="ECO:0000313" key="7">
    <source>
        <dbReference type="EMBL" id="SDL17570.1"/>
    </source>
</evidence>
<dbReference type="GO" id="GO:0016020">
    <property type="term" value="C:membrane"/>
    <property type="evidence" value="ECO:0007669"/>
    <property type="project" value="UniProtKB-SubCell"/>
</dbReference>
<gene>
    <name evidence="7" type="ORF">SAMN05421874_11726</name>
</gene>
<feature type="transmembrane region" description="Helical" evidence="5">
    <location>
        <begin position="96"/>
        <end position="115"/>
    </location>
</feature>
<dbReference type="InterPro" id="IPR010432">
    <property type="entry name" value="RDD"/>
</dbReference>
<sequence>MTSTEVPPRASSNRRIIPPSVDGLLALLAGIIASDPLIETIYYWPTFVGALLVMSFCNHVLVTIATGGSVGKLLTGLRTVRTSDLEKPAIGQATHRWLWGFLYIAYIPIMVLTGTDMDHLDIAGLRIVRRVDVRRAKG</sequence>